<dbReference type="InterPro" id="IPR017439">
    <property type="entry name" value="Amidohydrolase"/>
</dbReference>
<dbReference type="Proteomes" id="UP000008914">
    <property type="component" value="Chromosome"/>
</dbReference>
<dbReference type="EC" id="3.5.1.47" evidence="4"/>
<dbReference type="SUPFAM" id="SSF55031">
    <property type="entry name" value="Bacterial exopeptidase dimerisation domain"/>
    <property type="match status" value="1"/>
</dbReference>
<feature type="binding site" evidence="2">
    <location>
        <position position="373"/>
    </location>
    <ligand>
        <name>Mn(2+)</name>
        <dbReference type="ChEBI" id="CHEBI:29035"/>
        <label>2</label>
    </ligand>
</feature>
<keyword evidence="2" id="KW-0479">Metal-binding</keyword>
<dbReference type="AlphaFoldDB" id="E6SF72"/>
<evidence type="ECO:0000313" key="5">
    <source>
        <dbReference type="Proteomes" id="UP000008914"/>
    </source>
</evidence>
<proteinExistence type="predicted"/>
<keyword evidence="2" id="KW-0464">Manganese</keyword>
<dbReference type="PIRSF" id="PIRSF005962">
    <property type="entry name" value="Pept_M20D_amidohydro"/>
    <property type="match status" value="1"/>
</dbReference>
<dbReference type="eggNOG" id="COG1473">
    <property type="taxonomic scope" value="Bacteria"/>
</dbReference>
<reference evidence="4 5" key="1">
    <citation type="journal article" date="2010" name="Stand. Genomic Sci.">
        <title>Complete genome sequence of Intrasporangium calvum type strain (7 KIP).</title>
        <authorList>
            <person name="Del Rio T.G."/>
            <person name="Chertkov O."/>
            <person name="Yasawong M."/>
            <person name="Lucas S."/>
            <person name="Deshpande S."/>
            <person name="Cheng J.F."/>
            <person name="Detter C."/>
            <person name="Tapia R."/>
            <person name="Han C."/>
            <person name="Goodwin L."/>
            <person name="Pitluck S."/>
            <person name="Liolios K."/>
            <person name="Ivanova N."/>
            <person name="Mavromatis K."/>
            <person name="Pati A."/>
            <person name="Chen A."/>
            <person name="Palaniappan K."/>
            <person name="Land M."/>
            <person name="Hauser L."/>
            <person name="Chang Y.J."/>
            <person name="Jeffries C.D."/>
            <person name="Rohde M."/>
            <person name="Pukall R."/>
            <person name="Sikorski J."/>
            <person name="Goker M."/>
            <person name="Woyke T."/>
            <person name="Bristow J."/>
            <person name="Eisen J.A."/>
            <person name="Markowitz V."/>
            <person name="Hugenholtz P."/>
            <person name="Kyrpides N.C."/>
            <person name="Klenk H.P."/>
            <person name="Lapidus A."/>
        </authorList>
    </citation>
    <scope>NUCLEOTIDE SEQUENCE [LARGE SCALE GENOMIC DNA]</scope>
    <source>
        <strain evidence="5">ATCC 23552 / DSM 43043 / JCM 3097 / NBRC 12989 / 7 KIP</strain>
    </source>
</reference>
<evidence type="ECO:0000256" key="2">
    <source>
        <dbReference type="PIRSR" id="PIRSR005962-1"/>
    </source>
</evidence>
<organism evidence="4 5">
    <name type="scientific">Intrasporangium calvum (strain ATCC 23552 / DSM 43043 / JCM 3097 / NBRC 12989 / NCIMB 10167 / NRRL B-3866 / 7 KIP)</name>
    <dbReference type="NCBI Taxonomy" id="710696"/>
    <lineage>
        <taxon>Bacteria</taxon>
        <taxon>Bacillati</taxon>
        <taxon>Actinomycetota</taxon>
        <taxon>Actinomycetes</taxon>
        <taxon>Micrococcales</taxon>
        <taxon>Intrasporangiaceae</taxon>
        <taxon>Intrasporangium</taxon>
    </lineage>
</organism>
<dbReference type="Gene3D" id="3.30.70.360">
    <property type="match status" value="1"/>
</dbReference>
<evidence type="ECO:0000256" key="1">
    <source>
        <dbReference type="ARBA" id="ARBA00022801"/>
    </source>
</evidence>
<evidence type="ECO:0000259" key="3">
    <source>
        <dbReference type="Pfam" id="PF07687"/>
    </source>
</evidence>
<comment type="cofactor">
    <cofactor evidence="2">
        <name>Mn(2+)</name>
        <dbReference type="ChEBI" id="CHEBI:29035"/>
    </cofactor>
    <text evidence="2">The Mn(2+) ion enhances activity.</text>
</comment>
<feature type="binding site" evidence="2">
    <location>
        <position position="109"/>
    </location>
    <ligand>
        <name>Mn(2+)</name>
        <dbReference type="ChEBI" id="CHEBI:29035"/>
        <label>2</label>
    </ligand>
</feature>
<dbReference type="SUPFAM" id="SSF53187">
    <property type="entry name" value="Zn-dependent exopeptidases"/>
    <property type="match status" value="1"/>
</dbReference>
<dbReference type="KEGG" id="ica:Intca_3406"/>
<evidence type="ECO:0000313" key="4">
    <source>
        <dbReference type="EMBL" id="ADU49886.1"/>
    </source>
</evidence>
<dbReference type="Pfam" id="PF01546">
    <property type="entry name" value="Peptidase_M20"/>
    <property type="match status" value="1"/>
</dbReference>
<dbReference type="PANTHER" id="PTHR11014">
    <property type="entry name" value="PEPTIDASE M20 FAMILY MEMBER"/>
    <property type="match status" value="1"/>
</dbReference>
<dbReference type="Gene3D" id="3.40.630.10">
    <property type="entry name" value="Zn peptidases"/>
    <property type="match status" value="1"/>
</dbReference>
<dbReference type="HOGENOM" id="CLU_023257_0_1_11"/>
<dbReference type="InterPro" id="IPR036264">
    <property type="entry name" value="Bact_exopeptidase_dim_dom"/>
</dbReference>
<accession>E6SF72</accession>
<dbReference type="InterPro" id="IPR002933">
    <property type="entry name" value="Peptidase_M20"/>
</dbReference>
<dbReference type="STRING" id="710696.Intca_3406"/>
<dbReference type="EMBL" id="CP002343">
    <property type="protein sequence ID" value="ADU49886.1"/>
    <property type="molecule type" value="Genomic_DNA"/>
</dbReference>
<feature type="domain" description="Peptidase M20 dimerisation" evidence="3">
    <location>
        <begin position="196"/>
        <end position="288"/>
    </location>
</feature>
<dbReference type="FunFam" id="3.30.70.360:FF:000001">
    <property type="entry name" value="N-acetyldiaminopimelate deacetylase"/>
    <property type="match status" value="1"/>
</dbReference>
<dbReference type="PANTHER" id="PTHR11014:SF63">
    <property type="entry name" value="METALLOPEPTIDASE, PUTATIVE (AFU_ORTHOLOGUE AFUA_6G09600)-RELATED"/>
    <property type="match status" value="1"/>
</dbReference>
<dbReference type="GO" id="GO:0019877">
    <property type="term" value="P:diaminopimelate biosynthetic process"/>
    <property type="evidence" value="ECO:0007669"/>
    <property type="project" value="UniProtKB-ARBA"/>
</dbReference>
<name>E6SF72_INTC7</name>
<feature type="binding site" evidence="2">
    <location>
        <position position="107"/>
    </location>
    <ligand>
        <name>Mn(2+)</name>
        <dbReference type="ChEBI" id="CHEBI:29035"/>
        <label>2</label>
    </ligand>
</feature>
<dbReference type="RefSeq" id="WP_013494198.1">
    <property type="nucleotide sequence ID" value="NC_014830.1"/>
</dbReference>
<sequence length="402" mass="42459">MSTRSLEIAQSIGPDLVALRRRLHQVPEIGLDLPRTQAIVLESLEGLGLEITTGHALSSVVAVLRGGAVPDGEPRRSVLLRGDMDALPVTEEVEVDYRSTNGAMHACGHDLHVAALVGAARILAEQRAELTGDVVLMFQPGEEGPGGAAPMIKEGLLEASGTTVSAAYTVHVFSAEHSLGTWFGRPGPQMAAVDEVTVRVIGQGGHGSQPHRASDPIPAACEMVLALQSRVTRGFDAFDPVVVTVGRFAAGTKANIIPDDAVFEATVRTLSSAARTQVIADLERACRGIAHAHGLEVELAWAPGYPVTVNDESEFDHARDTVIDLFGADRWADMADPELGSEDMAIVFEHVPGAYLNLSACATGDPELADDNHSPRAAFDDSVLPDAAAYLAEVALRRLATL</sequence>
<feature type="binding site" evidence="2">
    <location>
        <position position="171"/>
    </location>
    <ligand>
        <name>Mn(2+)</name>
        <dbReference type="ChEBI" id="CHEBI:29035"/>
        <label>2</label>
    </ligand>
</feature>
<dbReference type="GO" id="GO:0046872">
    <property type="term" value="F:metal ion binding"/>
    <property type="evidence" value="ECO:0007669"/>
    <property type="project" value="UniProtKB-KW"/>
</dbReference>
<keyword evidence="5" id="KW-1185">Reference proteome</keyword>
<dbReference type="NCBIfam" id="TIGR01891">
    <property type="entry name" value="amidohydrolases"/>
    <property type="match status" value="1"/>
</dbReference>
<feature type="binding site" evidence="2">
    <location>
        <position position="143"/>
    </location>
    <ligand>
        <name>Mn(2+)</name>
        <dbReference type="ChEBI" id="CHEBI:29035"/>
        <label>2</label>
    </ligand>
</feature>
<protein>
    <submittedName>
        <fullName evidence="4">Amidohydrolase</fullName>
        <ecNumber evidence="4">3.5.1.47</ecNumber>
    </submittedName>
</protein>
<dbReference type="OrthoDB" id="9777385at2"/>
<dbReference type="Pfam" id="PF07687">
    <property type="entry name" value="M20_dimer"/>
    <property type="match status" value="1"/>
</dbReference>
<keyword evidence="1 4" id="KW-0378">Hydrolase</keyword>
<dbReference type="CDD" id="cd03886">
    <property type="entry name" value="M20_Acy1"/>
    <property type="match status" value="1"/>
</dbReference>
<gene>
    <name evidence="4" type="ordered locus">Intca_3406</name>
</gene>
<dbReference type="InterPro" id="IPR011650">
    <property type="entry name" value="Peptidase_M20_dimer"/>
</dbReference>
<dbReference type="GO" id="GO:0050118">
    <property type="term" value="F:N-acetyldiaminopimelate deacetylase activity"/>
    <property type="evidence" value="ECO:0007669"/>
    <property type="project" value="UniProtKB-EC"/>
</dbReference>